<sequence>MAAATKLSRKVSAEFTSTASPAVKSLRAAAAEAAAARRRSHGPRSSMFASSTIFHSSVSIFGRSSFALECDVTSGRPAFPSNENAAELNTFIEL</sequence>
<evidence type="ECO:0000313" key="1">
    <source>
        <dbReference type="EMBL" id="KAG7473005.1"/>
    </source>
</evidence>
<dbReference type="Proteomes" id="UP000693946">
    <property type="component" value="Unassembled WGS sequence"/>
</dbReference>
<evidence type="ECO:0000313" key="2">
    <source>
        <dbReference type="Proteomes" id="UP000693946"/>
    </source>
</evidence>
<keyword evidence="2" id="KW-1185">Reference proteome</keyword>
<dbReference type="AlphaFoldDB" id="A0AAV6PLY0"/>
<name>A0AAV6PLY0_SOLSE</name>
<reference evidence="1 2" key="1">
    <citation type="journal article" date="2021" name="Sci. Rep.">
        <title>Chromosome anchoring in Senegalese sole (Solea senegalensis) reveals sex-associated markers and genome rearrangements in flatfish.</title>
        <authorList>
            <person name="Guerrero-Cozar I."/>
            <person name="Gomez-Garrido J."/>
            <person name="Berbel C."/>
            <person name="Martinez-Blanch J.F."/>
            <person name="Alioto T."/>
            <person name="Claros M.G."/>
            <person name="Gagnaire P.A."/>
            <person name="Manchado M."/>
        </authorList>
    </citation>
    <scope>NUCLEOTIDE SEQUENCE [LARGE SCALE GENOMIC DNA]</scope>
    <source>
        <strain evidence="1">Sse05_10M</strain>
    </source>
</reference>
<protein>
    <submittedName>
        <fullName evidence="1">Uncharacterized protein</fullName>
    </submittedName>
</protein>
<comment type="caution">
    <text evidence="1">The sequence shown here is derived from an EMBL/GenBank/DDBJ whole genome shotgun (WGS) entry which is preliminary data.</text>
</comment>
<organism evidence="1 2">
    <name type="scientific">Solea senegalensis</name>
    <name type="common">Senegalese sole</name>
    <dbReference type="NCBI Taxonomy" id="28829"/>
    <lineage>
        <taxon>Eukaryota</taxon>
        <taxon>Metazoa</taxon>
        <taxon>Chordata</taxon>
        <taxon>Craniata</taxon>
        <taxon>Vertebrata</taxon>
        <taxon>Euteleostomi</taxon>
        <taxon>Actinopterygii</taxon>
        <taxon>Neopterygii</taxon>
        <taxon>Teleostei</taxon>
        <taxon>Neoteleostei</taxon>
        <taxon>Acanthomorphata</taxon>
        <taxon>Carangaria</taxon>
        <taxon>Pleuronectiformes</taxon>
        <taxon>Pleuronectoidei</taxon>
        <taxon>Soleidae</taxon>
        <taxon>Solea</taxon>
    </lineage>
</organism>
<accession>A0AAV6PLY0</accession>
<gene>
    <name evidence="1" type="ORF">JOB18_048644</name>
</gene>
<dbReference type="EMBL" id="JAGKHQ010000093">
    <property type="protein sequence ID" value="KAG7473005.1"/>
    <property type="molecule type" value="Genomic_DNA"/>
</dbReference>
<proteinExistence type="predicted"/>